<dbReference type="SUPFAM" id="SSF81383">
    <property type="entry name" value="F-box domain"/>
    <property type="match status" value="1"/>
</dbReference>
<sequence>MVSLLPLDVLPIILSHLTIPDILRFRLVCKGYLHVTKSHAIWFAYIRQHFLRRNLPLPGLNGRTFETLTAQELESLAIKAEKYRRNWSSAEPIPTRRVQFTAVPESRIISLKFFSRHGEHWLFSLSMTRNSGLRAFTFQCWDLKTNPPSCIARRILHHFAGLAFNKMLTGRAVVAVMTPECVGFFPSCCLAALTCRGVPLRICLIDVDPVTRTQSRGGGDDGGGGGGGESRGVPPSIARRSPAQACVNVAMLEDRASGNMMLVGDLILTQDDVGRTFLYHFEAPQARIELVHTEGHVQPERILDVLADRDWIIVARTTTVEIYALPPSIDRSIQIEPIGVHKWQWKVDSISLARPINSSETVAPIHLVLRYGSIHPWPVNLIHRFVLNINDTFDPSRSASKHNFPYILPPLNTQMIGSPIRLLSVYDMAVGSHGTIIYTDSHTETYFGHSDFGQRLAGTRIDERSDDGIEGQVGTMVRESSVYQVTERDEWTKVALQEEEGRIAIGHVDGRITVLDYA</sequence>
<evidence type="ECO:0000256" key="1">
    <source>
        <dbReference type="SAM" id="MobiDB-lite"/>
    </source>
</evidence>
<name>A0A8H5GBH9_9AGAR</name>
<dbReference type="PROSITE" id="PS50181">
    <property type="entry name" value="FBOX"/>
    <property type="match status" value="1"/>
</dbReference>
<dbReference type="InterPro" id="IPR001810">
    <property type="entry name" value="F-box_dom"/>
</dbReference>
<dbReference type="Pfam" id="PF00646">
    <property type="entry name" value="F-box"/>
    <property type="match status" value="1"/>
</dbReference>
<dbReference type="SMART" id="SM00256">
    <property type="entry name" value="FBOX"/>
    <property type="match status" value="1"/>
</dbReference>
<accession>A0A8H5GBH9</accession>
<proteinExistence type="predicted"/>
<feature type="compositionally biased region" description="Gly residues" evidence="1">
    <location>
        <begin position="216"/>
        <end position="230"/>
    </location>
</feature>
<evidence type="ECO:0000259" key="2">
    <source>
        <dbReference type="PROSITE" id="PS50181"/>
    </source>
</evidence>
<evidence type="ECO:0000313" key="4">
    <source>
        <dbReference type="Proteomes" id="UP000559027"/>
    </source>
</evidence>
<keyword evidence="4" id="KW-1185">Reference proteome</keyword>
<organism evidence="3 4">
    <name type="scientific">Leucocoprinus leucothites</name>
    <dbReference type="NCBI Taxonomy" id="201217"/>
    <lineage>
        <taxon>Eukaryota</taxon>
        <taxon>Fungi</taxon>
        <taxon>Dikarya</taxon>
        <taxon>Basidiomycota</taxon>
        <taxon>Agaricomycotina</taxon>
        <taxon>Agaricomycetes</taxon>
        <taxon>Agaricomycetidae</taxon>
        <taxon>Agaricales</taxon>
        <taxon>Agaricineae</taxon>
        <taxon>Agaricaceae</taxon>
        <taxon>Leucocoprinus</taxon>
    </lineage>
</organism>
<dbReference type="Proteomes" id="UP000559027">
    <property type="component" value="Unassembled WGS sequence"/>
</dbReference>
<dbReference type="EMBL" id="JAACJO010000002">
    <property type="protein sequence ID" value="KAF5361967.1"/>
    <property type="molecule type" value="Genomic_DNA"/>
</dbReference>
<dbReference type="AlphaFoldDB" id="A0A8H5GBH9"/>
<feature type="domain" description="F-box" evidence="2">
    <location>
        <begin position="1"/>
        <end position="45"/>
    </location>
</feature>
<evidence type="ECO:0000313" key="3">
    <source>
        <dbReference type="EMBL" id="KAF5361967.1"/>
    </source>
</evidence>
<dbReference type="InterPro" id="IPR036047">
    <property type="entry name" value="F-box-like_dom_sf"/>
</dbReference>
<feature type="region of interest" description="Disordered" evidence="1">
    <location>
        <begin position="213"/>
        <end position="237"/>
    </location>
</feature>
<dbReference type="Gene3D" id="1.20.1280.50">
    <property type="match status" value="1"/>
</dbReference>
<gene>
    <name evidence="3" type="ORF">D9756_002191</name>
</gene>
<dbReference type="OrthoDB" id="3193353at2759"/>
<reference evidence="3 4" key="1">
    <citation type="journal article" date="2020" name="ISME J.">
        <title>Uncovering the hidden diversity of litter-decomposition mechanisms in mushroom-forming fungi.</title>
        <authorList>
            <person name="Floudas D."/>
            <person name="Bentzer J."/>
            <person name="Ahren D."/>
            <person name="Johansson T."/>
            <person name="Persson P."/>
            <person name="Tunlid A."/>
        </authorList>
    </citation>
    <scope>NUCLEOTIDE SEQUENCE [LARGE SCALE GENOMIC DNA]</scope>
    <source>
        <strain evidence="3 4">CBS 146.42</strain>
    </source>
</reference>
<comment type="caution">
    <text evidence="3">The sequence shown here is derived from an EMBL/GenBank/DDBJ whole genome shotgun (WGS) entry which is preliminary data.</text>
</comment>
<protein>
    <recommendedName>
        <fullName evidence="2">F-box domain-containing protein</fullName>
    </recommendedName>
</protein>